<evidence type="ECO:0000313" key="2">
    <source>
        <dbReference type="Proteomes" id="UP000750502"/>
    </source>
</evidence>
<evidence type="ECO:0000313" key="1">
    <source>
        <dbReference type="EMBL" id="KAG5758995.1"/>
    </source>
</evidence>
<dbReference type="Gene3D" id="3.40.50.1820">
    <property type="entry name" value="alpha/beta hydrolase"/>
    <property type="match status" value="1"/>
</dbReference>
<evidence type="ECO:0008006" key="3">
    <source>
        <dbReference type="Google" id="ProtNLM"/>
    </source>
</evidence>
<sequence length="129" mass="14176">MAPSGSVPPPSLNVYVNGLPAILGATHFQEVAFVFNNVKGVGYKPNPFEGKPETFVELADLMSKMWVSFMHDLTPNTVKTTPSHVTWPQYTVAEPLNIVFDVNKTDLSYTAVDNVRKEGVSFLLDSVFA</sequence>
<keyword evidence="2" id="KW-1185">Reference proteome</keyword>
<reference evidence="1" key="2">
    <citation type="submission" date="2020-10" db="EMBL/GenBank/DDBJ databases">
        <authorList>
            <person name="Peck L.D."/>
            <person name="Nowell R.W."/>
            <person name="Flood J."/>
            <person name="Ryan M.J."/>
            <person name="Barraclough T.G."/>
        </authorList>
    </citation>
    <scope>NUCLEOTIDE SEQUENCE</scope>
    <source>
        <strain evidence="1">IMI 127659i</strain>
    </source>
</reference>
<dbReference type="OrthoDB" id="408631at2759"/>
<proteinExistence type="predicted"/>
<comment type="caution">
    <text evidence="1">The sequence shown here is derived from an EMBL/GenBank/DDBJ whole genome shotgun (WGS) entry which is preliminary data.</text>
</comment>
<reference evidence="1" key="1">
    <citation type="journal article" date="2020" name="bioRxiv">
        <title>Historical genomics reveals the evolutionary mechanisms behind multiple outbreaks of the host-specific coffee wilt pathogen Fusarium xylarioides.</title>
        <authorList>
            <person name="Peck D."/>
            <person name="Nowell R.W."/>
            <person name="Flood J."/>
            <person name="Ryan M.J."/>
            <person name="Barraclough T.G."/>
        </authorList>
    </citation>
    <scope>NUCLEOTIDE SEQUENCE</scope>
    <source>
        <strain evidence="1">IMI 127659i</strain>
    </source>
</reference>
<name>A0A9P7IB51_9HYPO</name>
<organism evidence="1 2">
    <name type="scientific">Fusarium xylarioides</name>
    <dbReference type="NCBI Taxonomy" id="221167"/>
    <lineage>
        <taxon>Eukaryota</taxon>
        <taxon>Fungi</taxon>
        <taxon>Dikarya</taxon>
        <taxon>Ascomycota</taxon>
        <taxon>Pezizomycotina</taxon>
        <taxon>Sordariomycetes</taxon>
        <taxon>Hypocreomycetidae</taxon>
        <taxon>Hypocreales</taxon>
        <taxon>Nectriaceae</taxon>
        <taxon>Fusarium</taxon>
        <taxon>Fusarium fujikuroi species complex</taxon>
    </lineage>
</organism>
<gene>
    <name evidence="1" type="ORF">H9Q72_012872</name>
</gene>
<dbReference type="AlphaFoldDB" id="A0A9P7IB51"/>
<dbReference type="Proteomes" id="UP000750502">
    <property type="component" value="Unassembled WGS sequence"/>
</dbReference>
<dbReference type="InterPro" id="IPR029058">
    <property type="entry name" value="AB_hydrolase_fold"/>
</dbReference>
<protein>
    <recommendedName>
        <fullName evidence="3">Carboxylesterase type B domain-containing protein</fullName>
    </recommendedName>
</protein>
<accession>A0A9P7IB51</accession>
<dbReference type="EMBL" id="JADFTT010000727">
    <property type="protein sequence ID" value="KAG5758995.1"/>
    <property type="molecule type" value="Genomic_DNA"/>
</dbReference>
<dbReference type="SUPFAM" id="SSF53474">
    <property type="entry name" value="alpha/beta-Hydrolases"/>
    <property type="match status" value="1"/>
</dbReference>